<evidence type="ECO:0000313" key="1">
    <source>
        <dbReference type="EMBL" id="MCU4750875.1"/>
    </source>
</evidence>
<name>A0AAP2Z5P2_9EURY</name>
<dbReference type="RefSeq" id="WP_159487041.1">
    <property type="nucleotide sequence ID" value="NZ_JAOPJZ010000001.1"/>
</dbReference>
<evidence type="ECO:0000313" key="2">
    <source>
        <dbReference type="Proteomes" id="UP001321047"/>
    </source>
</evidence>
<organism evidence="1 2">
    <name type="scientific">Natronosalvus hydrolyticus</name>
    <dbReference type="NCBI Taxonomy" id="2979988"/>
    <lineage>
        <taxon>Archaea</taxon>
        <taxon>Methanobacteriati</taxon>
        <taxon>Methanobacteriota</taxon>
        <taxon>Stenosarchaea group</taxon>
        <taxon>Halobacteria</taxon>
        <taxon>Halobacteriales</taxon>
        <taxon>Natrialbaceae</taxon>
        <taxon>Natronosalvus</taxon>
    </lineage>
</organism>
<reference evidence="1 2" key="1">
    <citation type="submission" date="2022-09" db="EMBL/GenBank/DDBJ databases">
        <title>Enrichment on poylsaccharides allowed isolation of novel metabolic and taxonomic groups of Haloarchaea.</title>
        <authorList>
            <person name="Sorokin D.Y."/>
            <person name="Elcheninov A.G."/>
            <person name="Khizhniak T.V."/>
            <person name="Kolganova T.V."/>
            <person name="Kublanov I.V."/>
        </authorList>
    </citation>
    <scope>NUCLEOTIDE SEQUENCE [LARGE SCALE GENOMIC DNA]</scope>
    <source>
        <strain evidence="1 2">AArc-curdl1</strain>
    </source>
</reference>
<accession>A0AAP2Z5P2</accession>
<comment type="caution">
    <text evidence="1">The sequence shown here is derived from an EMBL/GenBank/DDBJ whole genome shotgun (WGS) entry which is preliminary data.</text>
</comment>
<gene>
    <name evidence="1" type="ORF">OB919_02580</name>
</gene>
<protein>
    <submittedName>
        <fullName evidence="1">Uncharacterized protein</fullName>
    </submittedName>
</protein>
<dbReference type="Proteomes" id="UP001321047">
    <property type="component" value="Unassembled WGS sequence"/>
</dbReference>
<keyword evidence="2" id="KW-1185">Reference proteome</keyword>
<proteinExistence type="predicted"/>
<dbReference type="AlphaFoldDB" id="A0AAP2Z5P2"/>
<sequence length="95" mass="10872">MQDSETELERLEAIYNHQDIHTVSVMPFADGLVLDEECSRVDGRPAIEIPHPDPHFEAVTEEYATFDHMLWDHGCETVDFGDFTYIVSSSEGENR</sequence>
<dbReference type="EMBL" id="JAOPJZ010000001">
    <property type="protein sequence ID" value="MCU4750875.1"/>
    <property type="molecule type" value="Genomic_DNA"/>
</dbReference>